<sequence>MNEMHDRPEKVGMGTVIRDARDDVSEYGDITDRIHSILHHHAFFSIKAIGRQANGVAHALAQLARLNSCPVSFSSLPPSISCLLNDVCRLGAH</sequence>
<name>A0ACB8YF08_ARCLA</name>
<comment type="caution">
    <text evidence="1">The sequence shown here is derived from an EMBL/GenBank/DDBJ whole genome shotgun (WGS) entry which is preliminary data.</text>
</comment>
<dbReference type="EMBL" id="CM042058">
    <property type="protein sequence ID" value="KAI3684107.1"/>
    <property type="molecule type" value="Genomic_DNA"/>
</dbReference>
<keyword evidence="2" id="KW-1185">Reference proteome</keyword>
<accession>A0ACB8YF08</accession>
<proteinExistence type="predicted"/>
<dbReference type="Proteomes" id="UP001055879">
    <property type="component" value="Linkage Group LG12"/>
</dbReference>
<reference evidence="1 2" key="2">
    <citation type="journal article" date="2022" name="Mol. Ecol. Resour.">
        <title>The genomes of chicory, endive, great burdock and yacon provide insights into Asteraceae paleo-polyploidization history and plant inulin production.</title>
        <authorList>
            <person name="Fan W."/>
            <person name="Wang S."/>
            <person name="Wang H."/>
            <person name="Wang A."/>
            <person name="Jiang F."/>
            <person name="Liu H."/>
            <person name="Zhao H."/>
            <person name="Xu D."/>
            <person name="Zhang Y."/>
        </authorList>
    </citation>
    <scope>NUCLEOTIDE SEQUENCE [LARGE SCALE GENOMIC DNA]</scope>
    <source>
        <strain evidence="2">cv. Niubang</strain>
    </source>
</reference>
<evidence type="ECO:0000313" key="1">
    <source>
        <dbReference type="EMBL" id="KAI3684107.1"/>
    </source>
</evidence>
<evidence type="ECO:0000313" key="2">
    <source>
        <dbReference type="Proteomes" id="UP001055879"/>
    </source>
</evidence>
<protein>
    <submittedName>
        <fullName evidence="1">Uncharacterized protein</fullName>
    </submittedName>
</protein>
<gene>
    <name evidence="1" type="ORF">L6452_33326</name>
</gene>
<reference evidence="2" key="1">
    <citation type="journal article" date="2022" name="Mol. Ecol. Resour.">
        <title>The genomes of chicory, endive, great burdock and yacon provide insights into Asteraceae palaeo-polyploidization history and plant inulin production.</title>
        <authorList>
            <person name="Fan W."/>
            <person name="Wang S."/>
            <person name="Wang H."/>
            <person name="Wang A."/>
            <person name="Jiang F."/>
            <person name="Liu H."/>
            <person name="Zhao H."/>
            <person name="Xu D."/>
            <person name="Zhang Y."/>
        </authorList>
    </citation>
    <scope>NUCLEOTIDE SEQUENCE [LARGE SCALE GENOMIC DNA]</scope>
    <source>
        <strain evidence="2">cv. Niubang</strain>
    </source>
</reference>
<organism evidence="1 2">
    <name type="scientific">Arctium lappa</name>
    <name type="common">Greater burdock</name>
    <name type="synonym">Lappa major</name>
    <dbReference type="NCBI Taxonomy" id="4217"/>
    <lineage>
        <taxon>Eukaryota</taxon>
        <taxon>Viridiplantae</taxon>
        <taxon>Streptophyta</taxon>
        <taxon>Embryophyta</taxon>
        <taxon>Tracheophyta</taxon>
        <taxon>Spermatophyta</taxon>
        <taxon>Magnoliopsida</taxon>
        <taxon>eudicotyledons</taxon>
        <taxon>Gunneridae</taxon>
        <taxon>Pentapetalae</taxon>
        <taxon>asterids</taxon>
        <taxon>campanulids</taxon>
        <taxon>Asterales</taxon>
        <taxon>Asteraceae</taxon>
        <taxon>Carduoideae</taxon>
        <taxon>Cardueae</taxon>
        <taxon>Arctiinae</taxon>
        <taxon>Arctium</taxon>
    </lineage>
</organism>